<dbReference type="EMBL" id="JBHLWM010000001">
    <property type="protein sequence ID" value="MFC0240069.1"/>
    <property type="molecule type" value="Genomic_DNA"/>
</dbReference>
<sequence length="103" mass="11689">MSAPLVVSIPHRLGREEAIRRLRVGLSRAAVSVPVMKVDHEHWEGDRMVFRVRALGQVAAGQVDVVDDHVVVEVRLPWLLQKFTEVAQRAIKDRGHLLLDKKK</sequence>
<accession>A0ABV6EPE2</accession>
<organism evidence="1 2">
    <name type="scientific">Rhodopseudomonas telluris</name>
    <dbReference type="NCBI Taxonomy" id="644215"/>
    <lineage>
        <taxon>Bacteria</taxon>
        <taxon>Pseudomonadati</taxon>
        <taxon>Pseudomonadota</taxon>
        <taxon>Alphaproteobacteria</taxon>
        <taxon>Hyphomicrobiales</taxon>
        <taxon>Nitrobacteraceae</taxon>
        <taxon>Rhodopseudomonas</taxon>
    </lineage>
</organism>
<dbReference type="InterPro" id="IPR013433">
    <property type="entry name" value="PHA_gran_rgn"/>
</dbReference>
<reference evidence="1 2" key="1">
    <citation type="submission" date="2024-09" db="EMBL/GenBank/DDBJ databases">
        <authorList>
            <person name="Sun Q."/>
            <person name="Mori K."/>
        </authorList>
    </citation>
    <scope>NUCLEOTIDE SEQUENCE [LARGE SCALE GENOMIC DNA]</scope>
    <source>
        <strain evidence="1 2">KCTC 23279</strain>
    </source>
</reference>
<gene>
    <name evidence="1" type="ORF">ACFFJ6_06300</name>
</gene>
<dbReference type="Proteomes" id="UP001589775">
    <property type="component" value="Unassembled WGS sequence"/>
</dbReference>
<dbReference type="RefSeq" id="WP_378385482.1">
    <property type="nucleotide sequence ID" value="NZ_JBHLWM010000001.1"/>
</dbReference>
<dbReference type="Pfam" id="PF09650">
    <property type="entry name" value="PHA_gran_rgn"/>
    <property type="match status" value="1"/>
</dbReference>
<evidence type="ECO:0000313" key="1">
    <source>
        <dbReference type="EMBL" id="MFC0240069.1"/>
    </source>
</evidence>
<protein>
    <submittedName>
        <fullName evidence="1">Polyhydroxyalkanoic acid system family protein</fullName>
    </submittedName>
</protein>
<proteinExistence type="predicted"/>
<name>A0ABV6EPE2_9BRAD</name>
<keyword evidence="2" id="KW-1185">Reference proteome</keyword>
<comment type="caution">
    <text evidence="1">The sequence shown here is derived from an EMBL/GenBank/DDBJ whole genome shotgun (WGS) entry which is preliminary data.</text>
</comment>
<evidence type="ECO:0000313" key="2">
    <source>
        <dbReference type="Proteomes" id="UP001589775"/>
    </source>
</evidence>